<organism evidence="15 16">
    <name type="scientific">Spongiibacter nanhainus</name>
    <dbReference type="NCBI Taxonomy" id="2794344"/>
    <lineage>
        <taxon>Bacteria</taxon>
        <taxon>Pseudomonadati</taxon>
        <taxon>Pseudomonadota</taxon>
        <taxon>Gammaproteobacteria</taxon>
        <taxon>Cellvibrionales</taxon>
        <taxon>Spongiibacteraceae</taxon>
        <taxon>Spongiibacter</taxon>
    </lineage>
</organism>
<dbReference type="InterPro" id="IPR000531">
    <property type="entry name" value="Beta-barrel_TonB"/>
</dbReference>
<keyword evidence="8 12" id="KW-0798">TonB box</keyword>
<comment type="subcellular location">
    <subcellularLocation>
        <location evidence="1 11">Cell outer membrane</location>
        <topology evidence="1 11">Multi-pass membrane protein</topology>
    </subcellularLocation>
</comment>
<dbReference type="PANTHER" id="PTHR32552">
    <property type="entry name" value="FERRICHROME IRON RECEPTOR-RELATED"/>
    <property type="match status" value="1"/>
</dbReference>
<keyword evidence="5 11" id="KW-0812">Transmembrane</keyword>
<dbReference type="InterPro" id="IPR036942">
    <property type="entry name" value="Beta-barrel_TonB_sf"/>
</dbReference>
<dbReference type="Pfam" id="PF07715">
    <property type="entry name" value="Plug"/>
    <property type="match status" value="1"/>
</dbReference>
<keyword evidence="16" id="KW-1185">Reference proteome</keyword>
<keyword evidence="2 11" id="KW-0813">Transport</keyword>
<reference evidence="15 16" key="1">
    <citation type="submission" date="2020-12" db="EMBL/GenBank/DDBJ databases">
        <authorList>
            <person name="Shan Y."/>
        </authorList>
    </citation>
    <scope>NUCLEOTIDE SEQUENCE [LARGE SCALE GENOMIC DNA]</scope>
    <source>
        <strain evidence="16">csc3.9</strain>
    </source>
</reference>
<dbReference type="KEGG" id="snan:I6N98_00790"/>
<keyword evidence="15" id="KW-0675">Receptor</keyword>
<evidence type="ECO:0000256" key="6">
    <source>
        <dbReference type="ARBA" id="ARBA00023004"/>
    </source>
</evidence>
<dbReference type="Proteomes" id="UP000596063">
    <property type="component" value="Chromosome"/>
</dbReference>
<dbReference type="SUPFAM" id="SSF56935">
    <property type="entry name" value="Porins"/>
    <property type="match status" value="1"/>
</dbReference>
<dbReference type="PANTHER" id="PTHR32552:SF81">
    <property type="entry name" value="TONB-DEPENDENT OUTER MEMBRANE RECEPTOR"/>
    <property type="match status" value="1"/>
</dbReference>
<evidence type="ECO:0000313" key="15">
    <source>
        <dbReference type="EMBL" id="QQD20015.1"/>
    </source>
</evidence>
<keyword evidence="7" id="KW-0406">Ion transport</keyword>
<proteinExistence type="inferred from homology"/>
<dbReference type="PROSITE" id="PS52016">
    <property type="entry name" value="TONB_DEPENDENT_REC_3"/>
    <property type="match status" value="1"/>
</dbReference>
<evidence type="ECO:0000259" key="13">
    <source>
        <dbReference type="Pfam" id="PF00593"/>
    </source>
</evidence>
<evidence type="ECO:0000313" key="16">
    <source>
        <dbReference type="Proteomes" id="UP000596063"/>
    </source>
</evidence>
<dbReference type="InterPro" id="IPR012910">
    <property type="entry name" value="Plug_dom"/>
</dbReference>
<dbReference type="GO" id="GO:0006826">
    <property type="term" value="P:iron ion transport"/>
    <property type="evidence" value="ECO:0007669"/>
    <property type="project" value="UniProtKB-KW"/>
</dbReference>
<evidence type="ECO:0000256" key="5">
    <source>
        <dbReference type="ARBA" id="ARBA00022692"/>
    </source>
</evidence>
<dbReference type="EMBL" id="CP066167">
    <property type="protein sequence ID" value="QQD20015.1"/>
    <property type="molecule type" value="Genomic_DNA"/>
</dbReference>
<dbReference type="InterPro" id="IPR039426">
    <property type="entry name" value="TonB-dep_rcpt-like"/>
</dbReference>
<evidence type="ECO:0000256" key="4">
    <source>
        <dbReference type="ARBA" id="ARBA00022496"/>
    </source>
</evidence>
<evidence type="ECO:0000256" key="2">
    <source>
        <dbReference type="ARBA" id="ARBA00022448"/>
    </source>
</evidence>
<keyword evidence="6" id="KW-0408">Iron</keyword>
<accession>A0A7T4UT21</accession>
<keyword evidence="10 11" id="KW-0998">Cell outer membrane</keyword>
<protein>
    <submittedName>
        <fullName evidence="15">TonB-dependent receptor</fullName>
    </submittedName>
</protein>
<keyword evidence="3 11" id="KW-1134">Transmembrane beta strand</keyword>
<dbReference type="AlphaFoldDB" id="A0A7T4UT21"/>
<evidence type="ECO:0000256" key="12">
    <source>
        <dbReference type="RuleBase" id="RU003357"/>
    </source>
</evidence>
<evidence type="ECO:0000256" key="7">
    <source>
        <dbReference type="ARBA" id="ARBA00023065"/>
    </source>
</evidence>
<keyword evidence="9 11" id="KW-0472">Membrane</keyword>
<evidence type="ECO:0000256" key="10">
    <source>
        <dbReference type="ARBA" id="ARBA00023237"/>
    </source>
</evidence>
<dbReference type="Gene3D" id="2.40.170.20">
    <property type="entry name" value="TonB-dependent receptor, beta-barrel domain"/>
    <property type="match status" value="3"/>
</dbReference>
<evidence type="ECO:0000256" key="9">
    <source>
        <dbReference type="ARBA" id="ARBA00023136"/>
    </source>
</evidence>
<evidence type="ECO:0000259" key="14">
    <source>
        <dbReference type="Pfam" id="PF07715"/>
    </source>
</evidence>
<evidence type="ECO:0000256" key="1">
    <source>
        <dbReference type="ARBA" id="ARBA00004571"/>
    </source>
</evidence>
<evidence type="ECO:0000256" key="3">
    <source>
        <dbReference type="ARBA" id="ARBA00022452"/>
    </source>
</evidence>
<feature type="domain" description="TonB-dependent receptor-like beta-barrel" evidence="13">
    <location>
        <begin position="270"/>
        <end position="818"/>
    </location>
</feature>
<comment type="similarity">
    <text evidence="11 12">Belongs to the TonB-dependent receptor family.</text>
</comment>
<name>A0A7T4UT21_9GAMM</name>
<gene>
    <name evidence="15" type="ORF">I6N98_00790</name>
</gene>
<evidence type="ECO:0000256" key="8">
    <source>
        <dbReference type="ARBA" id="ARBA00023077"/>
    </source>
</evidence>
<evidence type="ECO:0000256" key="11">
    <source>
        <dbReference type="PROSITE-ProRule" id="PRU01360"/>
    </source>
</evidence>
<sequence length="855" mass="93925">MCASQPLYGQAETEASASKKSRYGTLEEVLVTARKRTENIQETPVAITALGGEALRAQGIVSAQELSKSVPSLQINDSTAPQIFIRGIGQRSGLARFDPSVSVYLDGIFIPRPDGQLLDTIDIANVQVLRGPQGTLFGKNNTGGALVFKLVKPGTEDADYVEGAVGEYADQRFRAGFNVPISDDLDGRIALAAHRRDGYLRDQSGGENQSIDRVSAIFQTDWRINDRINMESLAYLARIREHYPSYHCKLINEEALFVNGLGILWAGDTDPSNPRAYQDNCNANRRGNLRDLVTNQGDSQQQNKDQDVMMLASTLNWEINEDTSLKAILGYRDATKMGPQTQSDDGGPRPYFRALVLGDNEQESLTGELQLNGSLFNGDVEYTAGIFLQREFKSERFVTANQLIGAEALPFIALAAGQSGADISALDPVLDLLSVPGGTLPVVAGALPISTVQDFEIDGETYAIFSQATWHLTDNLEFTFGGRYTEEKRESDLFTRTADSEAISTLISSTNPRFLPVLPSMAAFGYLGSWSEDPIQIANDILAEAFPGDIGAPLNPATKDELESTFREFTPMASLAWIVPERWLFDAFVDTAMVYGTWSNGFKSGFQEPFGQDGLIEVAPETLENFELGFKIDALNKSLRLNVALYSMTFENMQLITVSVDSANTLVVSSQNAGEATIDGGELELQWLPSENLMLSLNYSNNNYEFVEFDDFDLKALALTGQQVPIDRSDEEFAVSPEETASLGIQYTFYSDDIGVITPRLDISYKSEVYMGLDDDAWEVAKRDPDLVYADAYTLIDARVSWFQPNNNLTLSAYVKNLTDKRYDVGAVATGSSIGTNVQVLGEPRMIGIEARKTF</sequence>
<dbReference type="Pfam" id="PF00593">
    <property type="entry name" value="TonB_dep_Rec_b-barrel"/>
    <property type="match status" value="1"/>
</dbReference>
<dbReference type="GO" id="GO:0009279">
    <property type="term" value="C:cell outer membrane"/>
    <property type="evidence" value="ECO:0007669"/>
    <property type="project" value="UniProtKB-SubCell"/>
</dbReference>
<keyword evidence="4" id="KW-0410">Iron transport</keyword>
<feature type="domain" description="TonB-dependent receptor plug" evidence="14">
    <location>
        <begin position="40"/>
        <end position="145"/>
    </location>
</feature>